<accession>A0A7I8IGZ9</accession>
<gene>
    <name evidence="1" type="ORF">SI7747_03003454</name>
    <name evidence="2" type="ORF">SI8410_03003790</name>
</gene>
<sequence>MTILGCINLDITLREDHPINSHENNLMIMKHAILEAFMGTLFEETITTKNFFKKHEKKFTKNDAVERMILAKLLSLKYQGKESIKKYILEMFHVISKLKALKLELSKYLFMHLVLIYFPTQFSQFKVSYNCQ</sequence>
<dbReference type="Proteomes" id="UP000663760">
    <property type="component" value="Chromosome 3"/>
</dbReference>
<dbReference type="PANTHER" id="PTHR35317:SF43">
    <property type="entry name" value="TRANSMEMBRANE PROTEIN"/>
    <property type="match status" value="1"/>
</dbReference>
<proteinExistence type="predicted"/>
<name>A0A7I8IGZ9_SPIIN</name>
<evidence type="ECO:0000313" key="2">
    <source>
        <dbReference type="EMBL" id="CAA7392963.1"/>
    </source>
</evidence>
<dbReference type="OrthoDB" id="682681at2759"/>
<dbReference type="EMBL" id="LR746266">
    <property type="protein sequence ID" value="CAA7392963.1"/>
    <property type="molecule type" value="Genomic_DNA"/>
</dbReference>
<evidence type="ECO:0000313" key="3">
    <source>
        <dbReference type="Proteomes" id="UP000663760"/>
    </source>
</evidence>
<protein>
    <submittedName>
        <fullName evidence="1">Uncharacterized protein</fullName>
    </submittedName>
</protein>
<dbReference type="EMBL" id="LR743590">
    <property type="protein sequence ID" value="CAA2617285.1"/>
    <property type="molecule type" value="Genomic_DNA"/>
</dbReference>
<organism evidence="1">
    <name type="scientific">Spirodela intermedia</name>
    <name type="common">Intermediate duckweed</name>
    <dbReference type="NCBI Taxonomy" id="51605"/>
    <lineage>
        <taxon>Eukaryota</taxon>
        <taxon>Viridiplantae</taxon>
        <taxon>Streptophyta</taxon>
        <taxon>Embryophyta</taxon>
        <taxon>Tracheophyta</taxon>
        <taxon>Spermatophyta</taxon>
        <taxon>Magnoliopsida</taxon>
        <taxon>Liliopsida</taxon>
        <taxon>Araceae</taxon>
        <taxon>Lemnoideae</taxon>
        <taxon>Spirodela</taxon>
    </lineage>
</organism>
<reference evidence="1" key="1">
    <citation type="submission" date="2019-12" db="EMBL/GenBank/DDBJ databases">
        <authorList>
            <person name="Scholz U."/>
            <person name="Mascher M."/>
            <person name="Fiebig A."/>
        </authorList>
    </citation>
    <scope>NUCLEOTIDE SEQUENCE</scope>
</reference>
<evidence type="ECO:0000313" key="1">
    <source>
        <dbReference type="EMBL" id="CAA2617285.1"/>
    </source>
</evidence>
<dbReference type="PANTHER" id="PTHR35317">
    <property type="entry name" value="OS04G0629600 PROTEIN"/>
    <property type="match status" value="1"/>
</dbReference>
<dbReference type="AlphaFoldDB" id="A0A7I8IGZ9"/>
<keyword evidence="3" id="KW-1185">Reference proteome</keyword>